<protein>
    <submittedName>
        <fullName evidence="2">Uncharacterized protein</fullName>
    </submittedName>
</protein>
<accession>A0A9R1VGE1</accession>
<reference evidence="2 3" key="1">
    <citation type="journal article" date="2017" name="Nat. Commun.">
        <title>Genome assembly with in vitro proximity ligation data and whole-genome triplication in lettuce.</title>
        <authorList>
            <person name="Reyes-Chin-Wo S."/>
            <person name="Wang Z."/>
            <person name="Yang X."/>
            <person name="Kozik A."/>
            <person name="Arikit S."/>
            <person name="Song C."/>
            <person name="Xia L."/>
            <person name="Froenicke L."/>
            <person name="Lavelle D.O."/>
            <person name="Truco M.J."/>
            <person name="Xia R."/>
            <person name="Zhu S."/>
            <person name="Xu C."/>
            <person name="Xu H."/>
            <person name="Xu X."/>
            <person name="Cox K."/>
            <person name="Korf I."/>
            <person name="Meyers B.C."/>
            <person name="Michelmore R.W."/>
        </authorList>
    </citation>
    <scope>NUCLEOTIDE SEQUENCE [LARGE SCALE GENOMIC DNA]</scope>
    <source>
        <strain evidence="3">cv. Salinas</strain>
        <tissue evidence="2">Seedlings</tissue>
    </source>
</reference>
<keyword evidence="3" id="KW-1185">Reference proteome</keyword>
<sequence length="117" mass="12336">MDSASPLSGLGEQHEDEEELDEWDEQLVELDKVGLSVALILVIRGASGAEVQRVSVQQLVGSSARSASAGAWIGFHDSSAVGQGWGPEIGEALGQDSLVLPVAEERARGDRMAHTID</sequence>
<comment type="caution">
    <text evidence="2">The sequence shown here is derived from an EMBL/GenBank/DDBJ whole genome shotgun (WGS) entry which is preliminary data.</text>
</comment>
<evidence type="ECO:0000313" key="3">
    <source>
        <dbReference type="Proteomes" id="UP000235145"/>
    </source>
</evidence>
<gene>
    <name evidence="2" type="ORF">LSAT_V11C500243930</name>
</gene>
<proteinExistence type="predicted"/>
<dbReference type="EMBL" id="NBSK02000005">
    <property type="protein sequence ID" value="KAJ0204237.1"/>
    <property type="molecule type" value="Genomic_DNA"/>
</dbReference>
<dbReference type="AlphaFoldDB" id="A0A9R1VGE1"/>
<feature type="compositionally biased region" description="Acidic residues" evidence="1">
    <location>
        <begin position="14"/>
        <end position="23"/>
    </location>
</feature>
<feature type="region of interest" description="Disordered" evidence="1">
    <location>
        <begin position="1"/>
        <end position="23"/>
    </location>
</feature>
<dbReference type="Proteomes" id="UP000235145">
    <property type="component" value="Unassembled WGS sequence"/>
</dbReference>
<evidence type="ECO:0000256" key="1">
    <source>
        <dbReference type="SAM" id="MobiDB-lite"/>
    </source>
</evidence>
<organism evidence="2 3">
    <name type="scientific">Lactuca sativa</name>
    <name type="common">Garden lettuce</name>
    <dbReference type="NCBI Taxonomy" id="4236"/>
    <lineage>
        <taxon>Eukaryota</taxon>
        <taxon>Viridiplantae</taxon>
        <taxon>Streptophyta</taxon>
        <taxon>Embryophyta</taxon>
        <taxon>Tracheophyta</taxon>
        <taxon>Spermatophyta</taxon>
        <taxon>Magnoliopsida</taxon>
        <taxon>eudicotyledons</taxon>
        <taxon>Gunneridae</taxon>
        <taxon>Pentapetalae</taxon>
        <taxon>asterids</taxon>
        <taxon>campanulids</taxon>
        <taxon>Asterales</taxon>
        <taxon>Asteraceae</taxon>
        <taxon>Cichorioideae</taxon>
        <taxon>Cichorieae</taxon>
        <taxon>Lactucinae</taxon>
        <taxon>Lactuca</taxon>
    </lineage>
</organism>
<name>A0A9R1VGE1_LACSA</name>
<evidence type="ECO:0000313" key="2">
    <source>
        <dbReference type="EMBL" id="KAJ0204237.1"/>
    </source>
</evidence>